<organism evidence="6 7">
    <name type="scientific">Chenopodium quinoa</name>
    <name type="common">Quinoa</name>
    <dbReference type="NCBI Taxonomy" id="63459"/>
    <lineage>
        <taxon>Eukaryota</taxon>
        <taxon>Viridiplantae</taxon>
        <taxon>Streptophyta</taxon>
        <taxon>Embryophyta</taxon>
        <taxon>Tracheophyta</taxon>
        <taxon>Spermatophyta</taxon>
        <taxon>Magnoliopsida</taxon>
        <taxon>eudicotyledons</taxon>
        <taxon>Gunneridae</taxon>
        <taxon>Pentapetalae</taxon>
        <taxon>Caryophyllales</taxon>
        <taxon>Chenopodiaceae</taxon>
        <taxon>Chenopodioideae</taxon>
        <taxon>Atripliceae</taxon>
        <taxon>Chenopodium</taxon>
    </lineage>
</organism>
<dbReference type="AlphaFoldDB" id="A0A803LPK3"/>
<sequence>MAGFRALLLLALTLNVSFAVLGRRTKGDVGVCYGLVGDNLPSPKDVVSLYKRHNIRKMRIFEPYPEVLEALRGSNIDLTLGVKNTDIPTLASSEDAANSWFISNVHPYVNDIRITYISVGNEVIPGEFSDSILPAMQNLQNVLRSNNLGTRTTTVVHSAVLGTSFPPSAATFSDSARPFISGIIQFLSSQKSPLLVNLYPYFPYAADPENIRLDYAQFRTTEPLIKDGALRYSNLLDAMLDGFFSAMEKEGVNDVNIIISETGWPHDGNGNITTPGLAATYNRNFIHHVNDFEGTPKRPAALLEGFIFAMFDEDLKDPGVEQHWGLFSPNMQPNYNIFG</sequence>
<gene>
    <name evidence="6" type="primary">LOC110705221</name>
</gene>
<dbReference type="InterPro" id="IPR017853">
    <property type="entry name" value="GH"/>
</dbReference>
<dbReference type="GO" id="GO:0005975">
    <property type="term" value="P:carbohydrate metabolic process"/>
    <property type="evidence" value="ECO:0007669"/>
    <property type="project" value="InterPro"/>
</dbReference>
<dbReference type="GeneID" id="110705221"/>
<dbReference type="GO" id="GO:0004553">
    <property type="term" value="F:hydrolase activity, hydrolyzing O-glycosyl compounds"/>
    <property type="evidence" value="ECO:0007669"/>
    <property type="project" value="InterPro"/>
</dbReference>
<dbReference type="OMA" id="WFAANIE"/>
<name>A0A803LPK3_CHEQI</name>
<feature type="signal peptide" evidence="5">
    <location>
        <begin position="1"/>
        <end position="19"/>
    </location>
</feature>
<dbReference type="Gene3D" id="3.20.20.80">
    <property type="entry name" value="Glycosidases"/>
    <property type="match status" value="1"/>
</dbReference>
<keyword evidence="3" id="KW-0326">Glycosidase</keyword>
<dbReference type="Gramene" id="AUR62016882-RA">
    <property type="protein sequence ID" value="AUR62016882-RA:cds"/>
    <property type="gene ID" value="AUR62016882"/>
</dbReference>
<evidence type="ECO:0000313" key="6">
    <source>
        <dbReference type="EnsemblPlants" id="AUR62016882-RA:cds"/>
    </source>
</evidence>
<reference evidence="6" key="2">
    <citation type="submission" date="2021-03" db="UniProtKB">
        <authorList>
            <consortium name="EnsemblPlants"/>
        </authorList>
    </citation>
    <scope>IDENTIFICATION</scope>
</reference>
<accession>A0A803LPK3</accession>
<reference evidence="6" key="1">
    <citation type="journal article" date="2017" name="Nature">
        <title>The genome of Chenopodium quinoa.</title>
        <authorList>
            <person name="Jarvis D.E."/>
            <person name="Ho Y.S."/>
            <person name="Lightfoot D.J."/>
            <person name="Schmoeckel S.M."/>
            <person name="Li B."/>
            <person name="Borm T.J.A."/>
            <person name="Ohyanagi H."/>
            <person name="Mineta K."/>
            <person name="Michell C.T."/>
            <person name="Saber N."/>
            <person name="Kharbatia N.M."/>
            <person name="Rupper R.R."/>
            <person name="Sharp A.R."/>
            <person name="Dally N."/>
            <person name="Boughton B.A."/>
            <person name="Woo Y.H."/>
            <person name="Gao G."/>
            <person name="Schijlen E.G.W.M."/>
            <person name="Guo X."/>
            <person name="Momin A.A."/>
            <person name="Negrao S."/>
            <person name="Al-Babili S."/>
            <person name="Gehring C."/>
            <person name="Roessner U."/>
            <person name="Jung C."/>
            <person name="Murphy K."/>
            <person name="Arold S.T."/>
            <person name="Gojobori T."/>
            <person name="van der Linden C.G."/>
            <person name="van Loo E.N."/>
            <person name="Jellen E.N."/>
            <person name="Maughan P.J."/>
            <person name="Tester M."/>
        </authorList>
    </citation>
    <scope>NUCLEOTIDE SEQUENCE [LARGE SCALE GENOMIC DNA]</scope>
    <source>
        <strain evidence="6">cv. PI 614886</strain>
    </source>
</reference>
<keyword evidence="5" id="KW-0732">Signal</keyword>
<dbReference type="SUPFAM" id="SSF51445">
    <property type="entry name" value="(Trans)glycosidases"/>
    <property type="match status" value="1"/>
</dbReference>
<dbReference type="Proteomes" id="UP000596660">
    <property type="component" value="Unplaced"/>
</dbReference>
<feature type="chain" id="PRO_5030985202" description="Glucan endo-1,3-beta-D-glucosidase" evidence="5">
    <location>
        <begin position="20"/>
        <end position="339"/>
    </location>
</feature>
<comment type="similarity">
    <text evidence="1 4">Belongs to the glycosyl hydrolase 17 family.</text>
</comment>
<dbReference type="KEGG" id="cqi:110705221"/>
<evidence type="ECO:0000256" key="1">
    <source>
        <dbReference type="ARBA" id="ARBA00008773"/>
    </source>
</evidence>
<dbReference type="Pfam" id="PF00332">
    <property type="entry name" value="Glyco_hydro_17"/>
    <property type="match status" value="1"/>
</dbReference>
<dbReference type="InterPro" id="IPR044965">
    <property type="entry name" value="Glyco_hydro_17_plant"/>
</dbReference>
<dbReference type="InterPro" id="IPR000490">
    <property type="entry name" value="Glyco_hydro_17"/>
</dbReference>
<proteinExistence type="inferred from homology"/>
<evidence type="ECO:0000313" key="7">
    <source>
        <dbReference type="Proteomes" id="UP000596660"/>
    </source>
</evidence>
<dbReference type="FunFam" id="3.20.20.80:FF:000010">
    <property type="entry name" value="glucan endo-1,3-beta-glucosidase, basic"/>
    <property type="match status" value="1"/>
</dbReference>
<evidence type="ECO:0000256" key="5">
    <source>
        <dbReference type="SAM" id="SignalP"/>
    </source>
</evidence>
<evidence type="ECO:0000256" key="4">
    <source>
        <dbReference type="RuleBase" id="RU004335"/>
    </source>
</evidence>
<evidence type="ECO:0008006" key="8">
    <source>
        <dbReference type="Google" id="ProtNLM"/>
    </source>
</evidence>
<dbReference type="EnsemblPlants" id="AUR62016882-RA">
    <property type="protein sequence ID" value="AUR62016882-RA:cds"/>
    <property type="gene ID" value="AUR62016882"/>
</dbReference>
<evidence type="ECO:0000256" key="3">
    <source>
        <dbReference type="ARBA" id="ARBA00023295"/>
    </source>
</evidence>
<dbReference type="RefSeq" id="XP_021738771.1">
    <property type="nucleotide sequence ID" value="XM_021883079.1"/>
</dbReference>
<protein>
    <recommendedName>
        <fullName evidence="8">Glucan endo-1,3-beta-D-glucosidase</fullName>
    </recommendedName>
</protein>
<dbReference type="OrthoDB" id="941679at2759"/>
<evidence type="ECO:0000256" key="2">
    <source>
        <dbReference type="ARBA" id="ARBA00022801"/>
    </source>
</evidence>
<keyword evidence="2" id="KW-0378">Hydrolase</keyword>
<keyword evidence="7" id="KW-1185">Reference proteome</keyword>
<dbReference type="PANTHER" id="PTHR32227">
    <property type="entry name" value="GLUCAN ENDO-1,3-BETA-GLUCOSIDASE BG1-RELATED-RELATED"/>
    <property type="match status" value="1"/>
</dbReference>